<feature type="signal peptide" evidence="6">
    <location>
        <begin position="1"/>
        <end position="21"/>
    </location>
</feature>
<proteinExistence type="inferred from homology"/>
<keyword evidence="3" id="KW-0813">Transport</keyword>
<evidence type="ECO:0000313" key="10">
    <source>
        <dbReference type="Proteomes" id="UP000254496"/>
    </source>
</evidence>
<keyword evidence="5" id="KW-0574">Periplasm</keyword>
<dbReference type="InterPro" id="IPR005948">
    <property type="entry name" value="ThiB-like"/>
</dbReference>
<dbReference type="SUPFAM" id="SSF53850">
    <property type="entry name" value="Periplasmic binding protein-like II"/>
    <property type="match status" value="1"/>
</dbReference>
<sequence>MNFKTSLILTVLSTFSICSFAQQEKTTQDLTVYTYKSFASDWGAGPKVKQGFEQQYPQCQLNYVPFESSGLLFNRLRLEGKKTKADVVLGLDNHLLQEAIQSELFAEHKVDLSQLSLPVVWQDQRFLPYDFGRYAFVYDKTKLTNPPKSLQELVERQDLRVIYQDPRTSGVGRGLVVWLNSVYPQQEVAQAWQTLAKHTVTVGKGWSESYGAFLKGEADLVLSYSTSPLYHLLNEQKDQYQATDFAEGGVLQIELAAKIANKENACSDLFMDYLISPQAQKNIVKNNVMLSVTSDPIEPHYDALKQHQLKSKVFDSSNVSGEQLKQWISQWQANLAK</sequence>
<dbReference type="PANTHER" id="PTHR30006">
    <property type="entry name" value="THIAMINE-BINDING PERIPLASMIC PROTEIN-RELATED"/>
    <property type="match status" value="1"/>
</dbReference>
<organism evidence="7 9">
    <name type="scientific">Canicola haemoglobinophilus</name>
    <dbReference type="NCBI Taxonomy" id="733"/>
    <lineage>
        <taxon>Bacteria</taxon>
        <taxon>Pseudomonadati</taxon>
        <taxon>Pseudomonadota</taxon>
        <taxon>Gammaproteobacteria</taxon>
        <taxon>Pasteurellales</taxon>
        <taxon>Pasteurellaceae</taxon>
        <taxon>Canicola</taxon>
    </lineage>
</organism>
<evidence type="ECO:0000313" key="7">
    <source>
        <dbReference type="EMBL" id="STO61088.1"/>
    </source>
</evidence>
<dbReference type="EMBL" id="UGHF01000001">
    <property type="protein sequence ID" value="STO61088.1"/>
    <property type="molecule type" value="Genomic_DNA"/>
</dbReference>
<keyword evidence="4 6" id="KW-0732">Signal</keyword>
<dbReference type="InterPro" id="IPR005967">
    <property type="entry name" value="ThiB"/>
</dbReference>
<keyword evidence="9" id="KW-1185">Reference proteome</keyword>
<accession>A0A1V4B0B5</accession>
<feature type="chain" id="PRO_5044566745" evidence="6">
    <location>
        <begin position="22"/>
        <end position="337"/>
    </location>
</feature>
<name>A0A1V4B0B5_9PAST</name>
<evidence type="ECO:0000256" key="4">
    <source>
        <dbReference type="ARBA" id="ARBA00022729"/>
    </source>
</evidence>
<evidence type="ECO:0000256" key="3">
    <source>
        <dbReference type="ARBA" id="ARBA00022448"/>
    </source>
</evidence>
<evidence type="ECO:0000256" key="6">
    <source>
        <dbReference type="SAM" id="SignalP"/>
    </source>
</evidence>
<dbReference type="Gene3D" id="3.40.190.10">
    <property type="entry name" value="Periplasmic binding protein-like II"/>
    <property type="match status" value="2"/>
</dbReference>
<dbReference type="STRING" id="733.B0186_07335"/>
<dbReference type="NCBIfam" id="TIGR01254">
    <property type="entry name" value="sfuA"/>
    <property type="match status" value="1"/>
</dbReference>
<dbReference type="RefSeq" id="WP_078218723.1">
    <property type="nucleotide sequence ID" value="NZ_MUXZ01000020.1"/>
</dbReference>
<dbReference type="EMBL" id="UGHJ01000001">
    <property type="protein sequence ID" value="STO68044.1"/>
    <property type="molecule type" value="Genomic_DNA"/>
</dbReference>
<comment type="similarity">
    <text evidence="2">Belongs to the bacterial solute-binding protein 1 family.</text>
</comment>
<dbReference type="Proteomes" id="UP000254329">
    <property type="component" value="Unassembled WGS sequence"/>
</dbReference>
<dbReference type="Pfam" id="PF13531">
    <property type="entry name" value="SBP_bac_11"/>
    <property type="match status" value="1"/>
</dbReference>
<dbReference type="AlphaFoldDB" id="A0A1V4B0B5"/>
<dbReference type="NCBIfam" id="TIGR01276">
    <property type="entry name" value="thiB"/>
    <property type="match status" value="1"/>
</dbReference>
<dbReference type="GO" id="GO:0030976">
    <property type="term" value="F:thiamine pyrophosphate binding"/>
    <property type="evidence" value="ECO:0007669"/>
    <property type="project" value="TreeGrafter"/>
</dbReference>
<dbReference type="GO" id="GO:0030975">
    <property type="term" value="F:thiamine binding"/>
    <property type="evidence" value="ECO:0007669"/>
    <property type="project" value="InterPro"/>
</dbReference>
<dbReference type="PANTHER" id="PTHR30006:SF3">
    <property type="entry name" value="THIAMINE-BINDING PERIPLASMIC PROTEIN"/>
    <property type="match status" value="1"/>
</dbReference>
<dbReference type="GO" id="GO:0030288">
    <property type="term" value="C:outer membrane-bounded periplasmic space"/>
    <property type="evidence" value="ECO:0007669"/>
    <property type="project" value="InterPro"/>
</dbReference>
<reference evidence="9 10" key="1">
    <citation type="submission" date="2018-06" db="EMBL/GenBank/DDBJ databases">
        <authorList>
            <consortium name="Pathogen Informatics"/>
            <person name="Doyle S."/>
        </authorList>
    </citation>
    <scope>NUCLEOTIDE SEQUENCE [LARGE SCALE GENOMIC DNA]</scope>
    <source>
        <strain evidence="7 9">NCTC1659</strain>
        <strain evidence="8 10">NCTC8540</strain>
    </source>
</reference>
<comment type="subcellular location">
    <subcellularLocation>
        <location evidence="1">Periplasm</location>
    </subcellularLocation>
</comment>
<evidence type="ECO:0000256" key="2">
    <source>
        <dbReference type="ARBA" id="ARBA00008520"/>
    </source>
</evidence>
<dbReference type="GO" id="GO:0015888">
    <property type="term" value="P:thiamine transport"/>
    <property type="evidence" value="ECO:0007669"/>
    <property type="project" value="InterPro"/>
</dbReference>
<evidence type="ECO:0000256" key="1">
    <source>
        <dbReference type="ARBA" id="ARBA00004418"/>
    </source>
</evidence>
<dbReference type="Proteomes" id="UP000254496">
    <property type="component" value="Unassembled WGS sequence"/>
</dbReference>
<evidence type="ECO:0000256" key="5">
    <source>
        <dbReference type="ARBA" id="ARBA00022764"/>
    </source>
</evidence>
<evidence type="ECO:0000313" key="8">
    <source>
        <dbReference type="EMBL" id="STO68044.1"/>
    </source>
</evidence>
<dbReference type="OrthoDB" id="8013425at2"/>
<evidence type="ECO:0000313" key="9">
    <source>
        <dbReference type="Proteomes" id="UP000254329"/>
    </source>
</evidence>
<protein>
    <submittedName>
        <fullName evidence="7">Thiamine ABC transporter periplasmic-binding protein</fullName>
    </submittedName>
</protein>
<gene>
    <name evidence="7" type="primary">tbpA</name>
    <name evidence="7" type="ORF">NCTC1659_02397</name>
    <name evidence="8" type="ORF">NCTC8540_00527</name>
</gene>